<evidence type="ECO:0000259" key="2">
    <source>
        <dbReference type="Pfam" id="PF00534"/>
    </source>
</evidence>
<organism evidence="4 5">
    <name type="scientific">Roseomonas fluvialis</name>
    <dbReference type="NCBI Taxonomy" id="1750527"/>
    <lineage>
        <taxon>Bacteria</taxon>
        <taxon>Pseudomonadati</taxon>
        <taxon>Pseudomonadota</taxon>
        <taxon>Alphaproteobacteria</taxon>
        <taxon>Acetobacterales</taxon>
        <taxon>Roseomonadaceae</taxon>
        <taxon>Roseomonas</taxon>
    </lineage>
</organism>
<dbReference type="EMBL" id="AP025637">
    <property type="protein sequence ID" value="BDG74980.1"/>
    <property type="molecule type" value="Genomic_DNA"/>
</dbReference>
<protein>
    <recommendedName>
        <fullName evidence="6">Glycosyltransferase</fullName>
    </recommendedName>
</protein>
<dbReference type="Proteomes" id="UP000831327">
    <property type="component" value="Chromosome"/>
</dbReference>
<feature type="compositionally biased region" description="Basic and acidic residues" evidence="1">
    <location>
        <begin position="11"/>
        <end position="23"/>
    </location>
</feature>
<feature type="region of interest" description="Disordered" evidence="1">
    <location>
        <begin position="1"/>
        <end position="35"/>
    </location>
</feature>
<reference evidence="4 5" key="1">
    <citation type="journal article" date="2016" name="Microbes Environ.">
        <title>Phylogenetically diverse aerobic anoxygenic phototrophic bacteria isolated from epilithic biofilms in Tama river, Japan.</title>
        <authorList>
            <person name="Hirose S."/>
            <person name="Matsuura K."/>
            <person name="Haruta S."/>
        </authorList>
    </citation>
    <scope>NUCLEOTIDE SEQUENCE [LARGE SCALE GENOMIC DNA]</scope>
    <source>
        <strain evidence="4 5">S08</strain>
    </source>
</reference>
<evidence type="ECO:0008006" key="6">
    <source>
        <dbReference type="Google" id="ProtNLM"/>
    </source>
</evidence>
<name>A0ABM7YAA6_9PROT</name>
<dbReference type="PANTHER" id="PTHR12526">
    <property type="entry name" value="GLYCOSYLTRANSFERASE"/>
    <property type="match status" value="1"/>
</dbReference>
<dbReference type="Pfam" id="PF13579">
    <property type="entry name" value="Glyco_trans_4_4"/>
    <property type="match status" value="1"/>
</dbReference>
<dbReference type="InterPro" id="IPR001296">
    <property type="entry name" value="Glyco_trans_1"/>
</dbReference>
<evidence type="ECO:0000313" key="5">
    <source>
        <dbReference type="Proteomes" id="UP000831327"/>
    </source>
</evidence>
<proteinExistence type="predicted"/>
<dbReference type="Pfam" id="PF00534">
    <property type="entry name" value="Glycos_transf_1"/>
    <property type="match status" value="1"/>
</dbReference>
<feature type="domain" description="Glycosyltransferase subfamily 4-like N-terminal" evidence="3">
    <location>
        <begin position="58"/>
        <end position="189"/>
    </location>
</feature>
<evidence type="ECO:0000259" key="3">
    <source>
        <dbReference type="Pfam" id="PF13579"/>
    </source>
</evidence>
<evidence type="ECO:0000256" key="1">
    <source>
        <dbReference type="SAM" id="MobiDB-lite"/>
    </source>
</evidence>
<evidence type="ECO:0000313" key="4">
    <source>
        <dbReference type="EMBL" id="BDG74980.1"/>
    </source>
</evidence>
<dbReference type="PANTHER" id="PTHR12526:SF600">
    <property type="entry name" value="GLYCOSYL TRANSFERASE GROUP 1"/>
    <property type="match status" value="1"/>
</dbReference>
<dbReference type="RefSeq" id="WP_244457082.1">
    <property type="nucleotide sequence ID" value="NZ_AP025637.1"/>
</dbReference>
<dbReference type="InterPro" id="IPR028098">
    <property type="entry name" value="Glyco_trans_4-like_N"/>
</dbReference>
<gene>
    <name evidence="4" type="ORF">Rmf_49090</name>
</gene>
<accession>A0ABM7YAA6</accession>
<dbReference type="Gene3D" id="3.40.50.2000">
    <property type="entry name" value="Glycogen Phosphorylase B"/>
    <property type="match status" value="2"/>
</dbReference>
<sequence>MDTSVPQLRGPDGDGAMRPREAAPPDGTRSARGAAASHDAAAARVLLLSAAHPPADTRVVRKEGAALVAAGFDVLHLGPGDTDAPAQVDGVRILTHRHRRLRGLLALARDAAALRPDAIHASEPDAWLAALLAARRCGARVVLDVHEHYPSRLDARLPAWLRPVASAAIARACSWMGRAADAVVVAKDGLDAPFAGARLVAVRNYAPAPVVPPRAHAAGPVTLVHLGALGRARGWAQMLDALALGSPATRLLLVGRFTDGSEDAFRTRAAALGLADRIEVTGWLPQDAALARLRGADIALVLFQRGEENHRLALPHKLFDAMAAGLPVIAPVFAEEVAQVVRTAGCGLLVETGDAAAVAQAVAALADPTRRAAMGAAGWQAARTRFAWEAEAARLVALHRDLAARRPAV</sequence>
<keyword evidence="5" id="KW-1185">Reference proteome</keyword>
<dbReference type="SUPFAM" id="SSF53756">
    <property type="entry name" value="UDP-Glycosyltransferase/glycogen phosphorylase"/>
    <property type="match status" value="1"/>
</dbReference>
<feature type="domain" description="Glycosyl transferase family 1" evidence="2">
    <location>
        <begin position="219"/>
        <end position="377"/>
    </location>
</feature>